<evidence type="ECO:0000259" key="1">
    <source>
        <dbReference type="PROSITE" id="PS51094"/>
    </source>
</evidence>
<evidence type="ECO:0000313" key="2">
    <source>
        <dbReference type="EMBL" id="RFU95903.1"/>
    </source>
</evidence>
<organism evidence="2 3">
    <name type="scientific">Sphaerochaeta halotolerans</name>
    <dbReference type="NCBI Taxonomy" id="2293840"/>
    <lineage>
        <taxon>Bacteria</taxon>
        <taxon>Pseudomonadati</taxon>
        <taxon>Spirochaetota</taxon>
        <taxon>Spirochaetia</taxon>
        <taxon>Spirochaetales</taxon>
        <taxon>Sphaerochaetaceae</taxon>
        <taxon>Sphaerochaeta</taxon>
    </lineage>
</organism>
<dbReference type="Gene3D" id="3.40.930.10">
    <property type="entry name" value="Mannitol-specific EII, Chain A"/>
    <property type="match status" value="1"/>
</dbReference>
<dbReference type="OrthoDB" id="95460at2"/>
<evidence type="ECO:0000313" key="3">
    <source>
        <dbReference type="Proteomes" id="UP000264002"/>
    </source>
</evidence>
<name>A0A372MKE3_9SPIR</name>
<accession>A0A372MKE3</accession>
<protein>
    <submittedName>
        <fullName evidence="2">PTS galactitol transporter subunit IIB</fullName>
    </submittedName>
</protein>
<dbReference type="InterPro" id="IPR002178">
    <property type="entry name" value="PTS_EIIA_type-2_dom"/>
</dbReference>
<dbReference type="EMBL" id="QUWK01000002">
    <property type="protein sequence ID" value="RFU95903.1"/>
    <property type="molecule type" value="Genomic_DNA"/>
</dbReference>
<dbReference type="AlphaFoldDB" id="A0A372MKE3"/>
<dbReference type="PROSITE" id="PS51094">
    <property type="entry name" value="PTS_EIIA_TYPE_2"/>
    <property type="match status" value="1"/>
</dbReference>
<dbReference type="PANTHER" id="PTHR47738">
    <property type="entry name" value="PTS SYSTEM FRUCTOSE-LIKE EIIA COMPONENT-RELATED"/>
    <property type="match status" value="1"/>
</dbReference>
<comment type="caution">
    <text evidence="2">The sequence shown here is derived from an EMBL/GenBank/DDBJ whole genome shotgun (WGS) entry which is preliminary data.</text>
</comment>
<sequence length="185" mass="20524">MWASLFPQVRSLDTPTFFVYSKAVDILNDCQSVICQLTSKDKTQAILEVIDSCSVFTSLPDLERFKRGVLRREHIQSTGIGHGVAVAHGKIHGINEVHIALGISKEGIEYGSCDGMPVHLLFVIASSPSIQMEYLGALSAILRGVRTEQIQEHLLALQQSKSDEACNRFLSMMANQEFIWFSKSP</sequence>
<reference evidence="2 3" key="2">
    <citation type="submission" date="2018-09" db="EMBL/GenBank/DDBJ databases">
        <title>Genome of Sphaerochaeta halotolerans strain 4-11.</title>
        <authorList>
            <person name="Nazina T.N."/>
            <person name="Sokolova D.S."/>
        </authorList>
    </citation>
    <scope>NUCLEOTIDE SEQUENCE [LARGE SCALE GENOMIC DNA]</scope>
    <source>
        <strain evidence="2 3">4-11</strain>
    </source>
</reference>
<reference evidence="3" key="1">
    <citation type="submission" date="2018-08" db="EMBL/GenBank/DDBJ databases">
        <authorList>
            <person name="Grouzdev D.S."/>
            <person name="Krutkina M.S."/>
        </authorList>
    </citation>
    <scope>NUCLEOTIDE SEQUENCE [LARGE SCALE GENOMIC DNA]</scope>
    <source>
        <strain evidence="3">4-11</strain>
    </source>
</reference>
<keyword evidence="3" id="KW-1185">Reference proteome</keyword>
<proteinExistence type="predicted"/>
<dbReference type="PANTHER" id="PTHR47738:SF2">
    <property type="entry name" value="PTS SYSTEM FRUCTOSE-LIKE EIIA COMPONENT"/>
    <property type="match status" value="1"/>
</dbReference>
<gene>
    <name evidence="2" type="ORF">DYP60_02560</name>
</gene>
<dbReference type="InterPro" id="IPR051541">
    <property type="entry name" value="PTS_SugarTrans_NitroReg"/>
</dbReference>
<dbReference type="SUPFAM" id="SSF55804">
    <property type="entry name" value="Phoshotransferase/anion transport protein"/>
    <property type="match status" value="1"/>
</dbReference>
<dbReference type="Pfam" id="PF00359">
    <property type="entry name" value="PTS_EIIA_2"/>
    <property type="match status" value="1"/>
</dbReference>
<dbReference type="InterPro" id="IPR016152">
    <property type="entry name" value="PTrfase/Anion_transptr"/>
</dbReference>
<dbReference type="Proteomes" id="UP000264002">
    <property type="component" value="Unassembled WGS sequence"/>
</dbReference>
<feature type="domain" description="PTS EIIA type-2" evidence="1">
    <location>
        <begin position="25"/>
        <end position="176"/>
    </location>
</feature>